<feature type="transmembrane region" description="Helical" evidence="1">
    <location>
        <begin position="33"/>
        <end position="54"/>
    </location>
</feature>
<feature type="transmembrane region" description="Helical" evidence="1">
    <location>
        <begin position="66"/>
        <end position="89"/>
    </location>
</feature>
<name>A0ABR7YFJ8_9SPHI</name>
<keyword evidence="1" id="KW-1133">Transmembrane helix</keyword>
<gene>
    <name evidence="2" type="ORF">H8B04_10980</name>
</gene>
<feature type="transmembrane region" description="Helical" evidence="1">
    <location>
        <begin position="7"/>
        <end position="27"/>
    </location>
</feature>
<keyword evidence="3" id="KW-1185">Reference proteome</keyword>
<dbReference type="EMBL" id="JACOIJ010000020">
    <property type="protein sequence ID" value="MBD1430082.1"/>
    <property type="molecule type" value="Genomic_DNA"/>
</dbReference>
<organism evidence="2 3">
    <name type="scientific">Sphingobacterium litopenaei</name>
    <dbReference type="NCBI Taxonomy" id="2763500"/>
    <lineage>
        <taxon>Bacteria</taxon>
        <taxon>Pseudomonadati</taxon>
        <taxon>Bacteroidota</taxon>
        <taxon>Sphingobacteriia</taxon>
        <taxon>Sphingobacteriales</taxon>
        <taxon>Sphingobacteriaceae</taxon>
        <taxon>Sphingobacterium</taxon>
    </lineage>
</organism>
<comment type="caution">
    <text evidence="2">The sequence shown here is derived from an EMBL/GenBank/DDBJ whole genome shotgun (WGS) entry which is preliminary data.</text>
</comment>
<accession>A0ABR7YFJ8</accession>
<evidence type="ECO:0000256" key="1">
    <source>
        <dbReference type="SAM" id="Phobius"/>
    </source>
</evidence>
<keyword evidence="1" id="KW-0472">Membrane</keyword>
<protein>
    <submittedName>
        <fullName evidence="2">Uncharacterized protein</fullName>
    </submittedName>
</protein>
<sequence length="95" mass="10306">MILNKRRAIILSVIGFILLLPVIGMQFSTGVDWNALDFIIATFLLLLIGFGVDFAISKSKTTFQKIIFLAIVLGIGFLIWAELAVGIFGSPFAGS</sequence>
<evidence type="ECO:0000313" key="2">
    <source>
        <dbReference type="EMBL" id="MBD1430082.1"/>
    </source>
</evidence>
<proteinExistence type="predicted"/>
<dbReference type="Proteomes" id="UP000651271">
    <property type="component" value="Unassembled WGS sequence"/>
</dbReference>
<reference evidence="2 3" key="1">
    <citation type="submission" date="2020-08" db="EMBL/GenBank/DDBJ databases">
        <title>Sphingobacterium sp. DN04309 isolated from aquaculture water.</title>
        <authorList>
            <person name="Zhang M."/>
        </authorList>
    </citation>
    <scope>NUCLEOTIDE SEQUENCE [LARGE SCALE GENOMIC DNA]</scope>
    <source>
        <strain evidence="2 3">DN04309</strain>
    </source>
</reference>
<keyword evidence="1" id="KW-0812">Transmembrane</keyword>
<evidence type="ECO:0000313" key="3">
    <source>
        <dbReference type="Proteomes" id="UP000651271"/>
    </source>
</evidence>